<dbReference type="RefSeq" id="WP_367640210.1">
    <property type="nucleotide sequence ID" value="NZ_JBFNQN010000015.1"/>
</dbReference>
<dbReference type="EMBL" id="JBFNQN010000015">
    <property type="protein sequence ID" value="MEW9267034.1"/>
    <property type="molecule type" value="Genomic_DNA"/>
</dbReference>
<reference evidence="2 3" key="1">
    <citation type="submission" date="2024-07" db="EMBL/GenBank/DDBJ databases">
        <authorList>
            <person name="Thanompreechachai J."/>
            <person name="Duangmal K."/>
        </authorList>
    </citation>
    <scope>NUCLEOTIDE SEQUENCE [LARGE SCALE GENOMIC DNA]</scope>
    <source>
        <strain evidence="2 3">KCTC 19886</strain>
    </source>
</reference>
<organism evidence="2 3">
    <name type="scientific">Kineococcus endophyticus</name>
    <dbReference type="NCBI Taxonomy" id="1181883"/>
    <lineage>
        <taxon>Bacteria</taxon>
        <taxon>Bacillati</taxon>
        <taxon>Actinomycetota</taxon>
        <taxon>Actinomycetes</taxon>
        <taxon>Kineosporiales</taxon>
        <taxon>Kineosporiaceae</taxon>
        <taxon>Kineococcus</taxon>
    </lineage>
</organism>
<comment type="caution">
    <text evidence="2">The sequence shown here is derived from an EMBL/GenBank/DDBJ whole genome shotgun (WGS) entry which is preliminary data.</text>
</comment>
<evidence type="ECO:0000313" key="3">
    <source>
        <dbReference type="Proteomes" id="UP001555826"/>
    </source>
</evidence>
<keyword evidence="3" id="KW-1185">Reference proteome</keyword>
<keyword evidence="1" id="KW-0812">Transmembrane</keyword>
<accession>A0ABV3PBM5</accession>
<keyword evidence="1" id="KW-1133">Transmembrane helix</keyword>
<evidence type="ECO:0000313" key="2">
    <source>
        <dbReference type="EMBL" id="MEW9267034.1"/>
    </source>
</evidence>
<keyword evidence="1" id="KW-0472">Membrane</keyword>
<name>A0ABV3PBM5_9ACTN</name>
<feature type="transmembrane region" description="Helical" evidence="1">
    <location>
        <begin position="6"/>
        <end position="25"/>
    </location>
</feature>
<feature type="transmembrane region" description="Helical" evidence="1">
    <location>
        <begin position="37"/>
        <end position="56"/>
    </location>
</feature>
<proteinExistence type="predicted"/>
<sequence>MDDLTAWKVLAPSGLLLVGAGVCVVTDAAVRRARRRAWVVPGTAGLVTLNAGLSLFGEAVKRRALHDVGHPAPPGR</sequence>
<protein>
    <submittedName>
        <fullName evidence="2">Uncharacterized protein</fullName>
    </submittedName>
</protein>
<dbReference type="Proteomes" id="UP001555826">
    <property type="component" value="Unassembled WGS sequence"/>
</dbReference>
<evidence type="ECO:0000256" key="1">
    <source>
        <dbReference type="SAM" id="Phobius"/>
    </source>
</evidence>
<gene>
    <name evidence="2" type="ORF">AB1207_19970</name>
</gene>